<evidence type="ECO:0000313" key="3">
    <source>
        <dbReference type="Proteomes" id="UP000636888"/>
    </source>
</evidence>
<dbReference type="InterPro" id="IPR036624">
    <property type="entry name" value="Hcp1-lik_sf"/>
</dbReference>
<dbReference type="Gene3D" id="2.30.110.20">
    <property type="entry name" value="Hcp1-like"/>
    <property type="match status" value="1"/>
</dbReference>
<evidence type="ECO:0000256" key="1">
    <source>
        <dbReference type="SAM" id="SignalP"/>
    </source>
</evidence>
<dbReference type="RefSeq" id="WP_199386061.1">
    <property type="nucleotide sequence ID" value="NZ_JAEMHM010000020.1"/>
</dbReference>
<reference evidence="2" key="1">
    <citation type="submission" date="2020-12" db="EMBL/GenBank/DDBJ databases">
        <title>Geomonas sp. Red875, isolated from river sediment.</title>
        <authorList>
            <person name="Xu Z."/>
            <person name="Zhang Z."/>
            <person name="Masuda Y."/>
            <person name="Itoh H."/>
            <person name="Senoo K."/>
        </authorList>
    </citation>
    <scope>NUCLEOTIDE SEQUENCE</scope>
    <source>
        <strain evidence="2">Red875</strain>
    </source>
</reference>
<feature type="chain" id="PRO_5035226971" evidence="1">
    <location>
        <begin position="22"/>
        <end position="183"/>
    </location>
</feature>
<dbReference type="PANTHER" id="PTHR34319:SF7">
    <property type="entry name" value="HNH ENDONUCLEASE DOMAIN-CONTAINING PROTEIN"/>
    <property type="match status" value="1"/>
</dbReference>
<proteinExistence type="predicted"/>
<dbReference type="Pfam" id="PF05638">
    <property type="entry name" value="T6SS_HCP"/>
    <property type="match status" value="1"/>
</dbReference>
<comment type="caution">
    <text evidence="2">The sequence shown here is derived from an EMBL/GenBank/DDBJ whole genome shotgun (WGS) entry which is preliminary data.</text>
</comment>
<sequence length="183" mass="19617">MKRIILALTALVLFGAQTVWAGGHPIYLSIDGSKQGKFKADVATAAKERVSAAIGGKISADGYTHSIVSPRDPQSGLPTGQRMHKPLVIIKEVSACTPQLYQAMFTNENLKTVAIDFIGPDAKGVDTVVQTITLSNASIASVHQFVTAEGKVMEEITFVYGKLQIDNKEGKTSASDDWESPRV</sequence>
<dbReference type="InterPro" id="IPR008514">
    <property type="entry name" value="T6SS_Hcp"/>
</dbReference>
<dbReference type="InterPro" id="IPR052947">
    <property type="entry name" value="T6SS_Hcp1_domain"/>
</dbReference>
<gene>
    <name evidence="2" type="primary">hcp</name>
    <name evidence="2" type="ORF">JFN93_20755</name>
</gene>
<accession>A0A8J7M273</accession>
<dbReference type="AlphaFoldDB" id="A0A8J7M273"/>
<dbReference type="Proteomes" id="UP000636888">
    <property type="component" value="Unassembled WGS sequence"/>
</dbReference>
<protein>
    <submittedName>
        <fullName evidence="2">Type VI secretion system tube protein Hcp</fullName>
    </submittedName>
</protein>
<dbReference type="EMBL" id="JAEMHM010000020">
    <property type="protein sequence ID" value="MBJ6727149.1"/>
    <property type="molecule type" value="Genomic_DNA"/>
</dbReference>
<keyword evidence="1" id="KW-0732">Signal</keyword>
<dbReference type="NCBIfam" id="TIGR03344">
    <property type="entry name" value="VI_effect_Hcp1"/>
    <property type="match status" value="1"/>
</dbReference>
<organism evidence="2 3">
    <name type="scientific">Geomesophilobacter sediminis</name>
    <dbReference type="NCBI Taxonomy" id="2798584"/>
    <lineage>
        <taxon>Bacteria</taxon>
        <taxon>Pseudomonadati</taxon>
        <taxon>Thermodesulfobacteriota</taxon>
        <taxon>Desulfuromonadia</taxon>
        <taxon>Geobacterales</taxon>
        <taxon>Geobacteraceae</taxon>
        <taxon>Geomesophilobacter</taxon>
    </lineage>
</organism>
<keyword evidence="3" id="KW-1185">Reference proteome</keyword>
<evidence type="ECO:0000313" key="2">
    <source>
        <dbReference type="EMBL" id="MBJ6727149.1"/>
    </source>
</evidence>
<feature type="signal peptide" evidence="1">
    <location>
        <begin position="1"/>
        <end position="21"/>
    </location>
</feature>
<name>A0A8J7M273_9BACT</name>
<dbReference type="PANTHER" id="PTHR34319">
    <property type="entry name" value="MAJOR EXPORTED PROTEIN"/>
    <property type="match status" value="1"/>
</dbReference>
<dbReference type="SUPFAM" id="SSF141452">
    <property type="entry name" value="Hcp1-like"/>
    <property type="match status" value="1"/>
</dbReference>